<dbReference type="OrthoDB" id="9034619at2759"/>
<sequence>VIMDLMDKLTQIFGQGLFNSFYPVPQQAIRVGSAFEGWSPHAQDVVYRALVPLSPPPGHAFHLELDTAGVLPRKCCVRVELPCTCTREQLGEDMLCFLHHSEEELRRKQDPSLLHSLCTGSYLDVEKTVHWFYRFVRVGWLLLPQSHHWHLMLQPSSRSCKFQLSKDQESFMVEMIFGVRQGDSDIFVGSQATEVGISSTTWLETYAVAEAKFFRHISRQAPHDSWHCKCLQLLSRILMGVGFSSYALKTVVMHLLNTVPLTQGCRRDFQQQLMDTLKYLRCSLETKQLKRFVIGNERFPTEISLPSDFRAAEAPNLFQHLASNPDAYMKATQEYAWLLHR</sequence>
<protein>
    <submittedName>
        <fullName evidence="1">IPIL1 protein</fullName>
    </submittedName>
</protein>
<dbReference type="PRINTS" id="PR02107">
    <property type="entry name" value="INOS145TPRIP"/>
</dbReference>
<name>A0A7K9KQD4_9PASS</name>
<evidence type="ECO:0000313" key="2">
    <source>
        <dbReference type="Proteomes" id="UP000583164"/>
    </source>
</evidence>
<gene>
    <name evidence="1" type="primary">Itpripl1_0</name>
    <name evidence="1" type="ORF">RHAINO_R05004</name>
</gene>
<dbReference type="InterPro" id="IPR026250">
    <property type="entry name" value="ITPRIP-like"/>
</dbReference>
<dbReference type="PANTHER" id="PTHR10656">
    <property type="entry name" value="CELL FATE DETERMINING PROTEIN MAB21-RELATED"/>
    <property type="match status" value="1"/>
</dbReference>
<dbReference type="EMBL" id="VWZS01000476">
    <property type="protein sequence ID" value="NXH51694.1"/>
    <property type="molecule type" value="Genomic_DNA"/>
</dbReference>
<dbReference type="Gene3D" id="1.10.1410.40">
    <property type="match status" value="1"/>
</dbReference>
<dbReference type="Proteomes" id="UP000583164">
    <property type="component" value="Unassembled WGS sequence"/>
</dbReference>
<dbReference type="GO" id="GO:0016020">
    <property type="term" value="C:membrane"/>
    <property type="evidence" value="ECO:0007669"/>
    <property type="project" value="TreeGrafter"/>
</dbReference>
<feature type="non-terminal residue" evidence="1">
    <location>
        <position position="1"/>
    </location>
</feature>
<organism evidence="1 2">
    <name type="scientific">Rhabdornis inornatus</name>
    <dbReference type="NCBI Taxonomy" id="237438"/>
    <lineage>
        <taxon>Eukaryota</taxon>
        <taxon>Metazoa</taxon>
        <taxon>Chordata</taxon>
        <taxon>Craniata</taxon>
        <taxon>Vertebrata</taxon>
        <taxon>Euteleostomi</taxon>
        <taxon>Archelosauria</taxon>
        <taxon>Archosauria</taxon>
        <taxon>Dinosauria</taxon>
        <taxon>Saurischia</taxon>
        <taxon>Theropoda</taxon>
        <taxon>Coelurosauria</taxon>
        <taxon>Aves</taxon>
        <taxon>Neognathae</taxon>
        <taxon>Neoaves</taxon>
        <taxon>Telluraves</taxon>
        <taxon>Australaves</taxon>
        <taxon>Passeriformes</taxon>
        <taxon>Rhabdornithidae</taxon>
        <taxon>Rhabdornis</taxon>
    </lineage>
</organism>
<accession>A0A7K9KQD4</accession>
<proteinExistence type="predicted"/>
<dbReference type="SMART" id="SM01265">
    <property type="entry name" value="Mab-21"/>
    <property type="match status" value="1"/>
</dbReference>
<evidence type="ECO:0000313" key="1">
    <source>
        <dbReference type="EMBL" id="NXH51694.1"/>
    </source>
</evidence>
<keyword evidence="2" id="KW-1185">Reference proteome</keyword>
<feature type="non-terminal residue" evidence="1">
    <location>
        <position position="341"/>
    </location>
</feature>
<dbReference type="InterPro" id="IPR024810">
    <property type="entry name" value="MAB21L/cGLR"/>
</dbReference>
<dbReference type="AlphaFoldDB" id="A0A7K9KQD4"/>
<comment type="caution">
    <text evidence="1">The sequence shown here is derived from an EMBL/GenBank/DDBJ whole genome shotgun (WGS) entry which is preliminary data.</text>
</comment>
<reference evidence="1 2" key="1">
    <citation type="submission" date="2019-09" db="EMBL/GenBank/DDBJ databases">
        <title>Bird 10,000 Genomes (B10K) Project - Family phase.</title>
        <authorList>
            <person name="Zhang G."/>
        </authorList>
    </citation>
    <scope>NUCLEOTIDE SEQUENCE [LARGE SCALE GENOMIC DNA]</scope>
    <source>
        <strain evidence="1">B10K-DU-001-29</strain>
        <tissue evidence="1">Muscle</tissue>
    </source>
</reference>
<dbReference type="PANTHER" id="PTHR10656:SF40">
    <property type="entry name" value="INOSITOL 1,4,5-TRISPHOSPHATE RECEPTOR-INTERACTING PROTEIN-LIKE 1"/>
    <property type="match status" value="1"/>
</dbReference>